<protein>
    <submittedName>
        <fullName evidence="2">Transaldolase</fullName>
    </submittedName>
</protein>
<proteinExistence type="predicted"/>
<reference evidence="2 3" key="1">
    <citation type="submission" date="2020-08" db="EMBL/GenBank/DDBJ databases">
        <authorList>
            <person name="Liu C."/>
            <person name="Sun Q."/>
        </authorList>
    </citation>
    <scope>NUCLEOTIDE SEQUENCE [LARGE SCALE GENOMIC DNA]</scope>
    <source>
        <strain evidence="2 3">NSJ-29</strain>
    </source>
</reference>
<evidence type="ECO:0000313" key="2">
    <source>
        <dbReference type="EMBL" id="QNM07312.1"/>
    </source>
</evidence>
<organism evidence="2 3">
    <name type="scientific">Wansuia hejianensis</name>
    <dbReference type="NCBI Taxonomy" id="2763667"/>
    <lineage>
        <taxon>Bacteria</taxon>
        <taxon>Bacillati</taxon>
        <taxon>Bacillota</taxon>
        <taxon>Clostridia</taxon>
        <taxon>Lachnospirales</taxon>
        <taxon>Lachnospiraceae</taxon>
        <taxon>Wansuia</taxon>
    </lineage>
</organism>
<evidence type="ECO:0000256" key="1">
    <source>
        <dbReference type="ARBA" id="ARBA00023270"/>
    </source>
</evidence>
<dbReference type="SUPFAM" id="SSF51569">
    <property type="entry name" value="Aldolase"/>
    <property type="match status" value="1"/>
</dbReference>
<dbReference type="Gene3D" id="3.20.20.70">
    <property type="entry name" value="Aldolase class I"/>
    <property type="match status" value="1"/>
</dbReference>
<dbReference type="GO" id="GO:0005975">
    <property type="term" value="P:carbohydrate metabolic process"/>
    <property type="evidence" value="ECO:0007669"/>
    <property type="project" value="InterPro"/>
</dbReference>
<sequence>MEAINMKCSLEALVQSGRLQVASDTGKDMFDRVKHITLPFKTEMKLGETVKAIGVTDEFRKVINLFQVPAGETPAGFRHEYVYGADGSMRINLVRDISFGANGVRRPTNVLFSANTANPFSVYTMRNFIANLTTNPQIIYDSFLNNPKANKNNQFKDRYEVLKELCKIVGPGVDISVEVNNPFAEESALMEEIAQFEEILTPYRLVVKVPHTGPLNADNVDSFLSGKYPAVNDGKPEDFFYGHNLAYRLHEKGYRVNFTLMAEPYQTALALTAKPYFINAFVERRHIHTQGLSSLLKRLDETGDPMYREQIHAFMLKSDMLASDDTDCEAAEKKARQIVAYRGLDTADGHDGLDSARHSLRLLKQANLPDTRLILCNTKSAQMYYDIDKMMVEPEFADMKQRVILTCEPEYFGQFTSSPTIYTYQRSFLNSVK</sequence>
<gene>
    <name evidence="2" type="ORF">H9Q79_10150</name>
</gene>
<dbReference type="InterPro" id="IPR013785">
    <property type="entry name" value="Aldolase_TIM"/>
</dbReference>
<keyword evidence="1" id="KW-0704">Schiff base</keyword>
<dbReference type="Pfam" id="PF00923">
    <property type="entry name" value="TAL_FSA"/>
    <property type="match status" value="1"/>
</dbReference>
<dbReference type="InterPro" id="IPR001585">
    <property type="entry name" value="TAL/FSA"/>
</dbReference>
<keyword evidence="3" id="KW-1185">Reference proteome</keyword>
<dbReference type="EMBL" id="CP060635">
    <property type="protein sequence ID" value="QNM07312.1"/>
    <property type="molecule type" value="Genomic_DNA"/>
</dbReference>
<dbReference type="AlphaFoldDB" id="A0A7G9G930"/>
<name>A0A7G9G930_9FIRM</name>
<dbReference type="KEGG" id="whj:H9Q79_10150"/>
<accession>A0A7G9G930</accession>
<dbReference type="RefSeq" id="WP_249328213.1">
    <property type="nucleotide sequence ID" value="NZ_CP060635.1"/>
</dbReference>
<evidence type="ECO:0000313" key="3">
    <source>
        <dbReference type="Proteomes" id="UP000515860"/>
    </source>
</evidence>
<dbReference type="Proteomes" id="UP000515860">
    <property type="component" value="Chromosome"/>
</dbReference>